<sequence>MTLADAEATPGVNPVVAILILSAMAGVLVVVFARTFASAHRSRGKLRHCPVCHGDALRDVRDERISDVSSQVSLQCGECSTWRRMVTNHADLVWEVKALDRDRQVICAEIEQLELPERQLVTRDGHATAAVRASHAKGRAPATRTRQR</sequence>
<protein>
    <submittedName>
        <fullName evidence="2">Uncharacterized protein</fullName>
    </submittedName>
</protein>
<feature type="transmembrane region" description="Helical" evidence="1">
    <location>
        <begin position="15"/>
        <end position="37"/>
    </location>
</feature>
<keyword evidence="1" id="KW-1133">Transmembrane helix</keyword>
<evidence type="ECO:0000313" key="3">
    <source>
        <dbReference type="Proteomes" id="UP001149140"/>
    </source>
</evidence>
<gene>
    <name evidence="2" type="ORF">OM076_01525</name>
</gene>
<dbReference type="Proteomes" id="UP001149140">
    <property type="component" value="Unassembled WGS sequence"/>
</dbReference>
<keyword evidence="1" id="KW-0472">Membrane</keyword>
<evidence type="ECO:0000313" key="2">
    <source>
        <dbReference type="EMBL" id="MDA0158928.1"/>
    </source>
</evidence>
<proteinExistence type="predicted"/>
<dbReference type="AlphaFoldDB" id="A0A9X3MPL4"/>
<reference evidence="2" key="1">
    <citation type="submission" date="2022-10" db="EMBL/GenBank/DDBJ databases">
        <title>The WGS of Solirubrobacter ginsenosidimutans DSM 21036.</title>
        <authorList>
            <person name="Jiang Z."/>
        </authorList>
    </citation>
    <scope>NUCLEOTIDE SEQUENCE</scope>
    <source>
        <strain evidence="2">DSM 21036</strain>
    </source>
</reference>
<keyword evidence="1" id="KW-0812">Transmembrane</keyword>
<comment type="caution">
    <text evidence="2">The sequence shown here is derived from an EMBL/GenBank/DDBJ whole genome shotgun (WGS) entry which is preliminary data.</text>
</comment>
<dbReference type="EMBL" id="JAPDOD010000001">
    <property type="protein sequence ID" value="MDA0158928.1"/>
    <property type="molecule type" value="Genomic_DNA"/>
</dbReference>
<name>A0A9X3MPL4_9ACTN</name>
<dbReference type="RefSeq" id="WP_270037560.1">
    <property type="nucleotide sequence ID" value="NZ_JAPDOD010000001.1"/>
</dbReference>
<organism evidence="2 3">
    <name type="scientific">Solirubrobacter ginsenosidimutans</name>
    <dbReference type="NCBI Taxonomy" id="490573"/>
    <lineage>
        <taxon>Bacteria</taxon>
        <taxon>Bacillati</taxon>
        <taxon>Actinomycetota</taxon>
        <taxon>Thermoleophilia</taxon>
        <taxon>Solirubrobacterales</taxon>
        <taxon>Solirubrobacteraceae</taxon>
        <taxon>Solirubrobacter</taxon>
    </lineage>
</organism>
<evidence type="ECO:0000256" key="1">
    <source>
        <dbReference type="SAM" id="Phobius"/>
    </source>
</evidence>
<keyword evidence="3" id="KW-1185">Reference proteome</keyword>
<accession>A0A9X3MPL4</accession>